<feature type="domain" description="HTH cro/C1-type" evidence="1">
    <location>
        <begin position="35"/>
        <end position="89"/>
    </location>
</feature>
<dbReference type="Gene3D" id="1.10.260.40">
    <property type="entry name" value="lambda repressor-like DNA-binding domains"/>
    <property type="match status" value="1"/>
</dbReference>
<dbReference type="Proteomes" id="UP000095658">
    <property type="component" value="Unassembled WGS sequence"/>
</dbReference>
<dbReference type="CDD" id="cd00093">
    <property type="entry name" value="HTH_XRE"/>
    <property type="match status" value="1"/>
</dbReference>
<dbReference type="SUPFAM" id="SSF47413">
    <property type="entry name" value="lambda repressor-like DNA-binding domains"/>
    <property type="match status" value="1"/>
</dbReference>
<name>A0A1E7DSG3_9BACI</name>
<reference evidence="2 3" key="1">
    <citation type="submission" date="2016-06" db="EMBL/GenBank/DDBJ databases">
        <title>Domibacillus iocasae genome sequencing.</title>
        <authorList>
            <person name="Verma A."/>
            <person name="Pal Y."/>
            <person name="Ojha A.K."/>
            <person name="Krishnamurthi S."/>
        </authorList>
    </citation>
    <scope>NUCLEOTIDE SEQUENCE [LARGE SCALE GENOMIC DNA]</scope>
    <source>
        <strain evidence="2 3">DSM 29979</strain>
    </source>
</reference>
<sequence length="92" mass="10481">MGIRAERTKPIVVKTSRPAIGKRFSKEENKLIQNLIHERKKRRITQKDLAKITGSDQAAIGRLESMKVTPTLKTMIKILDAMDLKLIIVNKD</sequence>
<dbReference type="InterPro" id="IPR001387">
    <property type="entry name" value="Cro/C1-type_HTH"/>
</dbReference>
<organism evidence="2 3">
    <name type="scientific">Domibacillus iocasae</name>
    <dbReference type="NCBI Taxonomy" id="1714016"/>
    <lineage>
        <taxon>Bacteria</taxon>
        <taxon>Bacillati</taxon>
        <taxon>Bacillota</taxon>
        <taxon>Bacilli</taxon>
        <taxon>Bacillales</taxon>
        <taxon>Bacillaceae</taxon>
        <taxon>Domibacillus</taxon>
    </lineage>
</organism>
<evidence type="ECO:0000259" key="1">
    <source>
        <dbReference type="PROSITE" id="PS50943"/>
    </source>
</evidence>
<proteinExistence type="predicted"/>
<gene>
    <name evidence="2" type="ORF">BA724_16730</name>
</gene>
<dbReference type="Pfam" id="PF01381">
    <property type="entry name" value="HTH_3"/>
    <property type="match status" value="1"/>
</dbReference>
<dbReference type="SMART" id="SM00530">
    <property type="entry name" value="HTH_XRE"/>
    <property type="match status" value="1"/>
</dbReference>
<dbReference type="OrthoDB" id="2971307at2"/>
<evidence type="ECO:0000313" key="2">
    <source>
        <dbReference type="EMBL" id="OES46010.1"/>
    </source>
</evidence>
<dbReference type="RefSeq" id="WP_069937387.1">
    <property type="nucleotide sequence ID" value="NZ_MAMP01000007.1"/>
</dbReference>
<dbReference type="InterPro" id="IPR010982">
    <property type="entry name" value="Lambda_DNA-bd_dom_sf"/>
</dbReference>
<dbReference type="PROSITE" id="PS50943">
    <property type="entry name" value="HTH_CROC1"/>
    <property type="match status" value="1"/>
</dbReference>
<dbReference type="AlphaFoldDB" id="A0A1E7DSG3"/>
<accession>A0A1E7DSG3</accession>
<dbReference type="STRING" id="1714016.BA724_16730"/>
<keyword evidence="3" id="KW-1185">Reference proteome</keyword>
<evidence type="ECO:0000313" key="3">
    <source>
        <dbReference type="Proteomes" id="UP000095658"/>
    </source>
</evidence>
<dbReference type="GO" id="GO:0003677">
    <property type="term" value="F:DNA binding"/>
    <property type="evidence" value="ECO:0007669"/>
    <property type="project" value="InterPro"/>
</dbReference>
<protein>
    <recommendedName>
        <fullName evidence="1">HTH cro/C1-type domain-containing protein</fullName>
    </recommendedName>
</protein>
<dbReference type="EMBL" id="MAMP01000007">
    <property type="protein sequence ID" value="OES46010.1"/>
    <property type="molecule type" value="Genomic_DNA"/>
</dbReference>
<comment type="caution">
    <text evidence="2">The sequence shown here is derived from an EMBL/GenBank/DDBJ whole genome shotgun (WGS) entry which is preliminary data.</text>
</comment>